<dbReference type="Proteomes" id="UP000535403">
    <property type="component" value="Unassembled WGS sequence"/>
</dbReference>
<feature type="non-terminal residue" evidence="7">
    <location>
        <position position="1"/>
    </location>
</feature>
<dbReference type="InterPro" id="IPR001611">
    <property type="entry name" value="Leu-rich_rpt"/>
</dbReference>
<dbReference type="InterPro" id="IPR050576">
    <property type="entry name" value="Cilia_flagella_integrity"/>
</dbReference>
<evidence type="ECO:0000313" key="7">
    <source>
        <dbReference type="EMBL" id="NXV95491.1"/>
    </source>
</evidence>
<comment type="subcellular location">
    <subcellularLocation>
        <location evidence="1">Cell projection</location>
        <location evidence="1">Cilium</location>
    </subcellularLocation>
</comment>
<keyword evidence="5" id="KW-0966">Cell projection</keyword>
<protein>
    <submittedName>
        <fullName evidence="7">LRC46 protein</fullName>
    </submittedName>
</protein>
<dbReference type="SMART" id="SM00369">
    <property type="entry name" value="LRR_TYP"/>
    <property type="match status" value="2"/>
</dbReference>
<evidence type="ECO:0000256" key="2">
    <source>
        <dbReference type="ARBA" id="ARBA00022614"/>
    </source>
</evidence>
<dbReference type="EMBL" id="VZUG01032633">
    <property type="protein sequence ID" value="NXV95491.1"/>
    <property type="molecule type" value="Genomic_DNA"/>
</dbReference>
<evidence type="ECO:0000256" key="1">
    <source>
        <dbReference type="ARBA" id="ARBA00004138"/>
    </source>
</evidence>
<evidence type="ECO:0000256" key="5">
    <source>
        <dbReference type="ARBA" id="ARBA00023273"/>
    </source>
</evidence>
<dbReference type="PANTHER" id="PTHR45973">
    <property type="entry name" value="PROTEIN PHOSPHATASE 1 REGULATORY SUBUNIT SDS22-RELATED"/>
    <property type="match status" value="1"/>
</dbReference>
<keyword evidence="3" id="KW-0677">Repeat</keyword>
<dbReference type="InterPro" id="IPR032675">
    <property type="entry name" value="LRR_dom_sf"/>
</dbReference>
<dbReference type="SMART" id="SM00365">
    <property type="entry name" value="LRR_SD22"/>
    <property type="match status" value="3"/>
</dbReference>
<dbReference type="AlphaFoldDB" id="A0A7L3Y5U3"/>
<accession>A0A7L3Y5U3</accession>
<comment type="caution">
    <text evidence="7">The sequence shown here is derived from an EMBL/GenBank/DDBJ whole genome shotgun (WGS) entry which is preliminary data.</text>
</comment>
<dbReference type="Gene3D" id="3.80.10.10">
    <property type="entry name" value="Ribonuclease Inhibitor"/>
    <property type="match status" value="1"/>
</dbReference>
<feature type="non-terminal residue" evidence="7">
    <location>
        <position position="262"/>
    </location>
</feature>
<feature type="compositionally biased region" description="Basic and acidic residues" evidence="6">
    <location>
        <begin position="216"/>
        <end position="238"/>
    </location>
</feature>
<evidence type="ECO:0000256" key="3">
    <source>
        <dbReference type="ARBA" id="ARBA00022737"/>
    </source>
</evidence>
<gene>
    <name evidence="7" type="primary">Lrrc46</name>
    <name evidence="7" type="ORF">CALBOR_R06062</name>
</gene>
<keyword evidence="4" id="KW-0969">Cilium</keyword>
<evidence type="ECO:0000256" key="4">
    <source>
        <dbReference type="ARBA" id="ARBA00023069"/>
    </source>
</evidence>
<feature type="region of interest" description="Disordered" evidence="6">
    <location>
        <begin position="180"/>
        <end position="238"/>
    </location>
</feature>
<dbReference type="Pfam" id="PF14580">
    <property type="entry name" value="LRR_9"/>
    <property type="match status" value="1"/>
</dbReference>
<evidence type="ECO:0000256" key="6">
    <source>
        <dbReference type="SAM" id="MobiDB-lite"/>
    </source>
</evidence>
<dbReference type="PROSITE" id="PS51450">
    <property type="entry name" value="LRR"/>
    <property type="match status" value="3"/>
</dbReference>
<sequence>GAGPCWPGPPHAGFPTGCEQMSRGVTLTDSLIATRNLPRLVEPPRPESGSMELASPSTIRLDRENICAIGRLQSLREIHSLYLQQNQIEKIENLGCFPNLRFLSLAGNRIRRVENLQPLRHLRVLDLSHNQIQTLDPDELPRSLRLLDLTGNECTHQHGYRELVVGALPHLLQLDAQPVQGGVGEEEEEGGSSSSEDEDGGLLSEPSGPFTAGKDFFADLHRELAGHSQRRQREALEEHRTRLEELEELRECRGLLLPPAPL</sequence>
<name>A0A7L3Y5U3_9AVES</name>
<keyword evidence="2" id="KW-0433">Leucine-rich repeat</keyword>
<reference evidence="7 8" key="1">
    <citation type="submission" date="2019-09" db="EMBL/GenBank/DDBJ databases">
        <title>Bird 10,000 Genomes (B10K) Project - Family phase.</title>
        <authorList>
            <person name="Zhang G."/>
        </authorList>
    </citation>
    <scope>NUCLEOTIDE SEQUENCE [LARGE SCALE GENOMIC DNA]</scope>
    <source>
        <strain evidence="7">OUT-0025</strain>
        <tissue evidence="7">Blood</tissue>
    </source>
</reference>
<dbReference type="PANTHER" id="PTHR45973:SF9">
    <property type="entry name" value="LEUCINE-RICH REPEAT-CONTAINING PROTEIN 46"/>
    <property type="match status" value="1"/>
</dbReference>
<organism evidence="7 8">
    <name type="scientific">Calonectris borealis</name>
    <name type="common">Cory's shearwater</name>
    <dbReference type="NCBI Taxonomy" id="1323832"/>
    <lineage>
        <taxon>Eukaryota</taxon>
        <taxon>Metazoa</taxon>
        <taxon>Chordata</taxon>
        <taxon>Craniata</taxon>
        <taxon>Vertebrata</taxon>
        <taxon>Euteleostomi</taxon>
        <taxon>Archelosauria</taxon>
        <taxon>Archosauria</taxon>
        <taxon>Dinosauria</taxon>
        <taxon>Saurischia</taxon>
        <taxon>Theropoda</taxon>
        <taxon>Coelurosauria</taxon>
        <taxon>Aves</taxon>
        <taxon>Neognathae</taxon>
        <taxon>Neoaves</taxon>
        <taxon>Aequornithes</taxon>
        <taxon>Procellariiformes</taxon>
        <taxon>Procellariidae</taxon>
        <taxon>Calonectris</taxon>
    </lineage>
</organism>
<evidence type="ECO:0000313" key="8">
    <source>
        <dbReference type="Proteomes" id="UP000535403"/>
    </source>
</evidence>
<dbReference type="SUPFAM" id="SSF52058">
    <property type="entry name" value="L domain-like"/>
    <property type="match status" value="1"/>
</dbReference>
<proteinExistence type="predicted"/>
<dbReference type="InterPro" id="IPR003591">
    <property type="entry name" value="Leu-rich_rpt_typical-subtyp"/>
</dbReference>
<keyword evidence="8" id="KW-1185">Reference proteome</keyword>
<feature type="compositionally biased region" description="Acidic residues" evidence="6">
    <location>
        <begin position="184"/>
        <end position="200"/>
    </location>
</feature>